<evidence type="ECO:0000313" key="3">
    <source>
        <dbReference type="Proteomes" id="UP000776700"/>
    </source>
</evidence>
<dbReference type="InterPro" id="IPR027463">
    <property type="entry name" value="AcrB_DN_DC_subdom"/>
</dbReference>
<dbReference type="PANTHER" id="PTHR32063:SF0">
    <property type="entry name" value="SWARMING MOTILITY PROTEIN SWRC"/>
    <property type="match status" value="1"/>
</dbReference>
<feature type="transmembrane region" description="Helical" evidence="1">
    <location>
        <begin position="321"/>
        <end position="339"/>
    </location>
</feature>
<dbReference type="PANTHER" id="PTHR32063">
    <property type="match status" value="1"/>
</dbReference>
<dbReference type="Gene3D" id="3.30.70.1440">
    <property type="entry name" value="Multidrug efflux transporter AcrB pore domain"/>
    <property type="match status" value="1"/>
</dbReference>
<feature type="transmembrane region" description="Helical" evidence="1">
    <location>
        <begin position="454"/>
        <end position="477"/>
    </location>
</feature>
<dbReference type="PRINTS" id="PR00702">
    <property type="entry name" value="ACRIFLAVINRP"/>
</dbReference>
<reference evidence="2" key="2">
    <citation type="submission" date="2021-09" db="EMBL/GenBank/DDBJ databases">
        <authorList>
            <person name="Gilroy R."/>
        </authorList>
    </citation>
    <scope>NUCLEOTIDE SEQUENCE</scope>
    <source>
        <strain evidence="2">1277</strain>
    </source>
</reference>
<comment type="caution">
    <text evidence="2">The sequence shown here is derived from an EMBL/GenBank/DDBJ whole genome shotgun (WGS) entry which is preliminary data.</text>
</comment>
<protein>
    <submittedName>
        <fullName evidence="2">Efflux RND transporter permease subunit</fullName>
    </submittedName>
</protein>
<dbReference type="Pfam" id="PF00873">
    <property type="entry name" value="ACR_tran"/>
    <property type="match status" value="1"/>
</dbReference>
<feature type="transmembrane region" description="Helical" evidence="1">
    <location>
        <begin position="377"/>
        <end position="402"/>
    </location>
</feature>
<dbReference type="SUPFAM" id="SSF82866">
    <property type="entry name" value="Multidrug efflux transporter AcrB transmembrane domain"/>
    <property type="match status" value="1"/>
</dbReference>
<dbReference type="Gene3D" id="1.20.1640.10">
    <property type="entry name" value="Multidrug efflux transporter AcrB transmembrane domain"/>
    <property type="match status" value="1"/>
</dbReference>
<feature type="transmembrane region" description="Helical" evidence="1">
    <location>
        <begin position="423"/>
        <end position="442"/>
    </location>
</feature>
<dbReference type="AlphaFoldDB" id="A0A921SZH0"/>
<keyword evidence="1" id="KW-0812">Transmembrane</keyword>
<keyword evidence="1" id="KW-1133">Transmembrane helix</keyword>
<dbReference type="InterPro" id="IPR001036">
    <property type="entry name" value="Acrflvin-R"/>
</dbReference>
<sequence>NKKYILGILVFSTILGVFSFTQSGIEFFPITDQGIVYVDVTSPKGSSTDVINSNGENVIEKIGKIKEVKTTSLSVSDSDSTATIMLVLDDIDNRDKSDSDIVSIVREKVKDIPGVEINVNSANSMMTSSMSSSPISITVSGNEFETLEKISNDIIDKISKVEGAIDIKLNNEKSSQEINIKVDKQKAAKYGITNSMVAQIVNQRIQSSKITSFTVEGKTFDVTTFTDSTNQPTLYDLDNINIYTQTGQKVALSDIATISRSDSYESINRTNQSRTMTISANLNNRSLGRVVSDMEKALENYKLPDGYTISFGGESEQMKEAFSSLLLALILSIALVYMVMASQFESLLSPFIIMFTVPLAFIGALIALYLFNVSISIPAMIGFVVLTGIIVNNGIVLVDLINRLKSEGKSTYDAILIAGPTRLQPILMTALTTILGLLPMALGIGEGAELQLPLAVTVCGGLIFATALTLIVVPVVYSSLDNIKNKLINIFKRK</sequence>
<dbReference type="GO" id="GO:0042910">
    <property type="term" value="F:xenobiotic transmembrane transporter activity"/>
    <property type="evidence" value="ECO:0007669"/>
    <property type="project" value="TreeGrafter"/>
</dbReference>
<dbReference type="Proteomes" id="UP000776700">
    <property type="component" value="Unassembled WGS sequence"/>
</dbReference>
<keyword evidence="1" id="KW-0472">Membrane</keyword>
<reference evidence="2" key="1">
    <citation type="journal article" date="2021" name="PeerJ">
        <title>Extensive microbial diversity within the chicken gut microbiome revealed by metagenomics and culture.</title>
        <authorList>
            <person name="Gilroy R."/>
            <person name="Ravi A."/>
            <person name="Getino M."/>
            <person name="Pursley I."/>
            <person name="Horton D.L."/>
            <person name="Alikhan N.F."/>
            <person name="Baker D."/>
            <person name="Gharbi K."/>
            <person name="Hall N."/>
            <person name="Watson M."/>
            <person name="Adriaenssens E.M."/>
            <person name="Foster-Nyarko E."/>
            <person name="Jarju S."/>
            <person name="Secka A."/>
            <person name="Antonio M."/>
            <person name="Oren A."/>
            <person name="Chaudhuri R.R."/>
            <person name="La Ragione R."/>
            <person name="Hildebrand F."/>
            <person name="Pallen M.J."/>
        </authorList>
    </citation>
    <scope>NUCLEOTIDE SEQUENCE</scope>
    <source>
        <strain evidence="2">1277</strain>
    </source>
</reference>
<feature type="non-terminal residue" evidence="2">
    <location>
        <position position="1"/>
    </location>
</feature>
<dbReference type="EMBL" id="DYUB01000193">
    <property type="protein sequence ID" value="HJG96671.1"/>
    <property type="molecule type" value="Genomic_DNA"/>
</dbReference>
<proteinExistence type="predicted"/>
<evidence type="ECO:0000313" key="2">
    <source>
        <dbReference type="EMBL" id="HJG96671.1"/>
    </source>
</evidence>
<dbReference type="GO" id="GO:0005886">
    <property type="term" value="C:plasma membrane"/>
    <property type="evidence" value="ECO:0007669"/>
    <property type="project" value="TreeGrafter"/>
</dbReference>
<dbReference type="SUPFAM" id="SSF82693">
    <property type="entry name" value="Multidrug efflux transporter AcrB pore domain, PN1, PN2, PC1 and PC2 subdomains"/>
    <property type="match status" value="1"/>
</dbReference>
<dbReference type="Gene3D" id="3.30.2090.10">
    <property type="entry name" value="Multidrug efflux transporter AcrB TolC docking domain, DN and DC subdomains"/>
    <property type="match status" value="1"/>
</dbReference>
<evidence type="ECO:0000256" key="1">
    <source>
        <dbReference type="SAM" id="Phobius"/>
    </source>
</evidence>
<accession>A0A921SZH0</accession>
<organism evidence="2 3">
    <name type="scientific">Romboutsia timonensis</name>
    <dbReference type="NCBI Taxonomy" id="1776391"/>
    <lineage>
        <taxon>Bacteria</taxon>
        <taxon>Bacillati</taxon>
        <taxon>Bacillota</taxon>
        <taxon>Clostridia</taxon>
        <taxon>Peptostreptococcales</taxon>
        <taxon>Peptostreptococcaceae</taxon>
        <taxon>Romboutsia</taxon>
    </lineage>
</organism>
<feature type="transmembrane region" description="Helical" evidence="1">
    <location>
        <begin position="351"/>
        <end position="371"/>
    </location>
</feature>
<name>A0A921SZH0_9FIRM</name>
<gene>
    <name evidence="2" type="ORF">K8V90_06175</name>
</gene>
<dbReference type="Gene3D" id="3.30.70.1430">
    <property type="entry name" value="Multidrug efflux transporter AcrB pore domain"/>
    <property type="match status" value="1"/>
</dbReference>
<dbReference type="SUPFAM" id="SSF82714">
    <property type="entry name" value="Multidrug efflux transporter AcrB TolC docking domain, DN and DC subdomains"/>
    <property type="match status" value="1"/>
</dbReference>